<dbReference type="PANTHER" id="PTHR43667:SF2">
    <property type="entry name" value="FATTY ACID C-METHYL TRANSFERASE"/>
    <property type="match status" value="1"/>
</dbReference>
<reference evidence="3" key="1">
    <citation type="journal article" date="2019" name="Int. J. Syst. Evol. Microbiol.">
        <title>The Global Catalogue of Microorganisms (GCM) 10K type strain sequencing project: providing services to taxonomists for standard genome sequencing and annotation.</title>
        <authorList>
            <consortium name="The Broad Institute Genomics Platform"/>
            <consortium name="The Broad Institute Genome Sequencing Center for Infectious Disease"/>
            <person name="Wu L."/>
            <person name="Ma J."/>
        </authorList>
    </citation>
    <scope>NUCLEOTIDE SEQUENCE [LARGE SCALE GENOMIC DNA]</scope>
    <source>
        <strain evidence="3">JCM 16904</strain>
    </source>
</reference>
<dbReference type="RefSeq" id="WP_344886516.1">
    <property type="nucleotide sequence ID" value="NZ_BAAAZP010000115.1"/>
</dbReference>
<dbReference type="InterPro" id="IPR050723">
    <property type="entry name" value="CFA/CMAS"/>
</dbReference>
<dbReference type="PANTHER" id="PTHR43667">
    <property type="entry name" value="CYCLOPROPANE-FATTY-ACYL-PHOSPHOLIPID SYNTHASE"/>
    <property type="match status" value="1"/>
</dbReference>
<proteinExistence type="predicted"/>
<dbReference type="GO" id="GO:0032259">
    <property type="term" value="P:methylation"/>
    <property type="evidence" value="ECO:0007669"/>
    <property type="project" value="UniProtKB-KW"/>
</dbReference>
<organism evidence="2 3">
    <name type="scientific">Nonomuraea antimicrobica</name>
    <dbReference type="NCBI Taxonomy" id="561173"/>
    <lineage>
        <taxon>Bacteria</taxon>
        <taxon>Bacillati</taxon>
        <taxon>Actinomycetota</taxon>
        <taxon>Actinomycetes</taxon>
        <taxon>Streptosporangiales</taxon>
        <taxon>Streptosporangiaceae</taxon>
        <taxon>Nonomuraea</taxon>
    </lineage>
</organism>
<dbReference type="Gene3D" id="3.40.50.150">
    <property type="entry name" value="Vaccinia Virus protein VP39"/>
    <property type="match status" value="1"/>
</dbReference>
<dbReference type="InterPro" id="IPR041698">
    <property type="entry name" value="Methyltransf_25"/>
</dbReference>
<name>A0ABP7CJW9_9ACTN</name>
<evidence type="ECO:0000313" key="2">
    <source>
        <dbReference type="EMBL" id="GAA3690000.1"/>
    </source>
</evidence>
<keyword evidence="2" id="KW-0489">Methyltransferase</keyword>
<gene>
    <name evidence="2" type="ORF">GCM10022224_064280</name>
</gene>
<evidence type="ECO:0000313" key="3">
    <source>
        <dbReference type="Proteomes" id="UP001500902"/>
    </source>
</evidence>
<dbReference type="GO" id="GO:0008168">
    <property type="term" value="F:methyltransferase activity"/>
    <property type="evidence" value="ECO:0007669"/>
    <property type="project" value="UniProtKB-KW"/>
</dbReference>
<dbReference type="Proteomes" id="UP001500902">
    <property type="component" value="Unassembled WGS sequence"/>
</dbReference>
<dbReference type="SUPFAM" id="SSF53335">
    <property type="entry name" value="S-adenosyl-L-methionine-dependent methyltransferases"/>
    <property type="match status" value="1"/>
</dbReference>
<feature type="domain" description="Methyltransferase" evidence="1">
    <location>
        <begin position="40"/>
        <end position="134"/>
    </location>
</feature>
<evidence type="ECO:0000259" key="1">
    <source>
        <dbReference type="Pfam" id="PF13649"/>
    </source>
</evidence>
<dbReference type="CDD" id="cd02440">
    <property type="entry name" value="AdoMet_MTases"/>
    <property type="match status" value="1"/>
</dbReference>
<dbReference type="EMBL" id="BAAAZP010000115">
    <property type="protein sequence ID" value="GAA3690000.1"/>
    <property type="molecule type" value="Genomic_DNA"/>
</dbReference>
<dbReference type="Pfam" id="PF13649">
    <property type="entry name" value="Methyltransf_25"/>
    <property type="match status" value="1"/>
</dbReference>
<keyword evidence="2" id="KW-0808">Transferase</keyword>
<dbReference type="InterPro" id="IPR029063">
    <property type="entry name" value="SAM-dependent_MTases_sf"/>
</dbReference>
<keyword evidence="3" id="KW-1185">Reference proteome</keyword>
<comment type="caution">
    <text evidence="2">The sequence shown here is derived from an EMBL/GenBank/DDBJ whole genome shotgun (WGS) entry which is preliminary data.</text>
</comment>
<protein>
    <submittedName>
        <fullName evidence="2">Class I SAM-dependent methyltransferase</fullName>
    </submittedName>
</protein>
<sequence length="248" mass="27356">MSLRFHEIAESRHRILNPLTDDKLNLLGEICDFTPGTRLLDLACGKGELLCRWGAEYGIRGVGVDISKVFLSAAEARAQELGVADRITFVEADAAAYEDAPASFDVVSCIGATWIGGGLQGTLSLMRRWLRPNGIVLVGDCYWISPPPPAACTALGMDSDSLASLIGTADRAEEAGFELLEMVLASPDTWDRYMASQWWTVSDWLRDNPDDPDVPGMRDFLTRSQRSHLEYGRDHLGWGVFILRPLPE</sequence>
<accession>A0ABP7CJW9</accession>